<dbReference type="InterPro" id="IPR051682">
    <property type="entry name" value="Mito_Persulfide_Diox"/>
</dbReference>
<organism evidence="3 4">
    <name type="scientific">Deinococcus piscis</name>
    <dbReference type="NCBI Taxonomy" id="394230"/>
    <lineage>
        <taxon>Bacteria</taxon>
        <taxon>Thermotogati</taxon>
        <taxon>Deinococcota</taxon>
        <taxon>Deinococci</taxon>
        <taxon>Deinococcales</taxon>
        <taxon>Deinococcaceae</taxon>
        <taxon>Deinococcus</taxon>
    </lineage>
</organism>
<feature type="domain" description="Rhodanese" evidence="2">
    <location>
        <begin position="379"/>
        <end position="466"/>
    </location>
</feature>
<dbReference type="InterPro" id="IPR036873">
    <property type="entry name" value="Rhodanese-like_dom_sf"/>
</dbReference>
<proteinExistence type="predicted"/>
<gene>
    <name evidence="3" type="ORF">GCM10017783_16520</name>
</gene>
<dbReference type="CDD" id="cd00158">
    <property type="entry name" value="RHOD"/>
    <property type="match status" value="1"/>
</dbReference>
<dbReference type="SUPFAM" id="SSF52821">
    <property type="entry name" value="Rhodanese/Cell cycle control phosphatase"/>
    <property type="match status" value="2"/>
</dbReference>
<evidence type="ECO:0000259" key="2">
    <source>
        <dbReference type="PROSITE" id="PS50206"/>
    </source>
</evidence>
<dbReference type="Proteomes" id="UP000632154">
    <property type="component" value="Unassembled WGS sequence"/>
</dbReference>
<accession>A0ABQ3K6V3</accession>
<dbReference type="InterPro" id="IPR001279">
    <property type="entry name" value="Metallo-B-lactamas"/>
</dbReference>
<dbReference type="Gene3D" id="3.60.15.10">
    <property type="entry name" value="Ribonuclease Z/Hydroxyacylglutathione hydrolase-like"/>
    <property type="match status" value="1"/>
</dbReference>
<keyword evidence="1" id="KW-0479">Metal-binding</keyword>
<dbReference type="SMART" id="SM00450">
    <property type="entry name" value="RHOD"/>
    <property type="match status" value="1"/>
</dbReference>
<dbReference type="InterPro" id="IPR044528">
    <property type="entry name" value="POD-like_MBL-fold"/>
</dbReference>
<dbReference type="PROSITE" id="PS50206">
    <property type="entry name" value="RHODANESE_3"/>
    <property type="match status" value="1"/>
</dbReference>
<dbReference type="Gene3D" id="3.40.250.10">
    <property type="entry name" value="Rhodanese-like domain"/>
    <property type="match status" value="2"/>
</dbReference>
<keyword evidence="4" id="KW-1185">Reference proteome</keyword>
<evidence type="ECO:0000313" key="3">
    <source>
        <dbReference type="EMBL" id="GHG04584.1"/>
    </source>
</evidence>
<dbReference type="PANTHER" id="PTHR43084">
    <property type="entry name" value="PERSULFIDE DIOXYGENASE ETHE1"/>
    <property type="match status" value="1"/>
</dbReference>
<dbReference type="Pfam" id="PF00753">
    <property type="entry name" value="Lactamase_B"/>
    <property type="match status" value="1"/>
</dbReference>
<reference evidence="4" key="1">
    <citation type="journal article" date="2019" name="Int. J. Syst. Evol. Microbiol.">
        <title>The Global Catalogue of Microorganisms (GCM) 10K type strain sequencing project: providing services to taxonomists for standard genome sequencing and annotation.</title>
        <authorList>
            <consortium name="The Broad Institute Genomics Platform"/>
            <consortium name="The Broad Institute Genome Sequencing Center for Infectious Disease"/>
            <person name="Wu L."/>
            <person name="Ma J."/>
        </authorList>
    </citation>
    <scope>NUCLEOTIDE SEQUENCE [LARGE SCALE GENOMIC DNA]</scope>
    <source>
        <strain evidence="4">CGMCC 1.18439</strain>
    </source>
</reference>
<dbReference type="PANTHER" id="PTHR43084:SF1">
    <property type="entry name" value="PERSULFIDE DIOXYGENASE ETHE1, MITOCHONDRIAL"/>
    <property type="match status" value="1"/>
</dbReference>
<dbReference type="SUPFAM" id="SSF56281">
    <property type="entry name" value="Metallo-hydrolase/oxidoreductase"/>
    <property type="match status" value="1"/>
</dbReference>
<comment type="caution">
    <text evidence="3">The sequence shown here is derived from an EMBL/GenBank/DDBJ whole genome shotgun (WGS) entry which is preliminary data.</text>
</comment>
<dbReference type="RefSeq" id="WP_189643211.1">
    <property type="nucleotide sequence ID" value="NZ_BNAL01000019.1"/>
</dbReference>
<dbReference type="SMART" id="SM00849">
    <property type="entry name" value="Lactamase_B"/>
    <property type="match status" value="1"/>
</dbReference>
<name>A0ABQ3K6V3_9DEIO</name>
<dbReference type="EMBL" id="BNAL01000019">
    <property type="protein sequence ID" value="GHG04584.1"/>
    <property type="molecule type" value="Genomic_DNA"/>
</dbReference>
<dbReference type="GO" id="GO:0016787">
    <property type="term" value="F:hydrolase activity"/>
    <property type="evidence" value="ECO:0007669"/>
    <property type="project" value="UniProtKB-KW"/>
</dbReference>
<protein>
    <submittedName>
        <fullName evidence="3">Zn-dependent hydrolase</fullName>
    </submittedName>
</protein>
<dbReference type="CDD" id="cd07724">
    <property type="entry name" value="POD-like_MBL-fold"/>
    <property type="match status" value="1"/>
</dbReference>
<evidence type="ECO:0000313" key="4">
    <source>
        <dbReference type="Proteomes" id="UP000632154"/>
    </source>
</evidence>
<keyword evidence="3" id="KW-0378">Hydrolase</keyword>
<dbReference type="InterPro" id="IPR001763">
    <property type="entry name" value="Rhodanese-like_dom"/>
</dbReference>
<dbReference type="Pfam" id="PF00581">
    <property type="entry name" value="Rhodanese"/>
    <property type="match status" value="1"/>
</dbReference>
<dbReference type="InterPro" id="IPR036866">
    <property type="entry name" value="RibonucZ/Hydroxyglut_hydro"/>
</dbReference>
<evidence type="ECO:0000256" key="1">
    <source>
        <dbReference type="ARBA" id="ARBA00022723"/>
    </source>
</evidence>
<sequence length="471" mass="51697">MFFKRFYDEDLAQASYMVGCQKTGECLVIDPVRDIAIYQGEAQAQGLRLTHITETHIHADYLSGGRELALAAPDAQFLVSDEGGEGWQYTYSTPNMKKLRHGDSFMVGNVRVDVRHTPGHTPESLSFVVTDTPRGNEPVMVFTGDFVFVGDIGRPDLLDEAAGGQDTRFQGAKDMFRSLKEQFLTLPGYVQVWPAHGSGSACGKSLGAVPSTTVGYESDLSWWARYVKQDNEQGFMDELLSGQPDAPLYYGRMKAQNRGGMAVLGQVAPLPELSAPEANAKMDGGVMLIDPRAKEEYHRAAPQCSVNLPSPKKFETWAGWLLRPEDRDYMLLARDAAHAEELRRGLWMVGLDNVVGYVTSVEGLDTKAVPPISPDEAAQQEGAPILDVRNKTEYAGGHIPGARQLHAGRLAWKLDELPKDATLVVHCQSGARSAAAASFLGSLGYDVLEIEGGFEHWEKAKPQQIAREQQE</sequence>